<sequence length="87" mass="10207">MRLGKDFPSDFKEDKKSWDVGEMRADRLIRLTLARKLKETVSSKFDMGIALHDSDIARALNYIEMNCILKTSKPAVYRYRLQTCHRL</sequence>
<evidence type="ECO:0000313" key="2">
    <source>
        <dbReference type="Proteomes" id="UP000270094"/>
    </source>
</evidence>
<name>A0A3P7K8Y5_STRVU</name>
<proteinExistence type="predicted"/>
<reference evidence="1 2" key="1">
    <citation type="submission" date="2018-11" db="EMBL/GenBank/DDBJ databases">
        <authorList>
            <consortium name="Pathogen Informatics"/>
        </authorList>
    </citation>
    <scope>NUCLEOTIDE SEQUENCE [LARGE SCALE GENOMIC DNA]</scope>
</reference>
<dbReference type="AlphaFoldDB" id="A0A3P7K8Y5"/>
<dbReference type="EMBL" id="UYYB01006378">
    <property type="protein sequence ID" value="VDM67745.1"/>
    <property type="molecule type" value="Genomic_DNA"/>
</dbReference>
<accession>A0A3P7K8Y5</accession>
<gene>
    <name evidence="1" type="ORF">SVUK_LOCUS2743</name>
</gene>
<protein>
    <submittedName>
        <fullName evidence="1">Uncharacterized protein</fullName>
    </submittedName>
</protein>
<dbReference type="Proteomes" id="UP000270094">
    <property type="component" value="Unassembled WGS sequence"/>
</dbReference>
<evidence type="ECO:0000313" key="1">
    <source>
        <dbReference type="EMBL" id="VDM67745.1"/>
    </source>
</evidence>
<keyword evidence="2" id="KW-1185">Reference proteome</keyword>
<organism evidence="1 2">
    <name type="scientific">Strongylus vulgaris</name>
    <name type="common">Blood worm</name>
    <dbReference type="NCBI Taxonomy" id="40348"/>
    <lineage>
        <taxon>Eukaryota</taxon>
        <taxon>Metazoa</taxon>
        <taxon>Ecdysozoa</taxon>
        <taxon>Nematoda</taxon>
        <taxon>Chromadorea</taxon>
        <taxon>Rhabditida</taxon>
        <taxon>Rhabditina</taxon>
        <taxon>Rhabditomorpha</taxon>
        <taxon>Strongyloidea</taxon>
        <taxon>Strongylidae</taxon>
        <taxon>Strongylus</taxon>
    </lineage>
</organism>